<feature type="domain" description="ATPase F1/V1/A1 complex alpha/beta subunit N-terminal" evidence="7">
    <location>
        <begin position="29"/>
        <end position="92"/>
    </location>
</feature>
<name>A0A0F0CSS7_9BACT</name>
<dbReference type="Pfam" id="PF02874">
    <property type="entry name" value="ATP-synt_ab_N"/>
    <property type="match status" value="1"/>
</dbReference>
<dbReference type="PANTHER" id="PTHR43389">
    <property type="entry name" value="V-TYPE PROTON ATPASE SUBUNIT B"/>
    <property type="match status" value="1"/>
</dbReference>
<dbReference type="HAMAP" id="MF_00310">
    <property type="entry name" value="ATP_synth_B_arch"/>
    <property type="match status" value="1"/>
</dbReference>
<dbReference type="InterPro" id="IPR027417">
    <property type="entry name" value="P-loop_NTPase"/>
</dbReference>
<keyword evidence="5" id="KW-0375">Hydrogen ion transport</keyword>
<evidence type="ECO:0000313" key="10">
    <source>
        <dbReference type="Proteomes" id="UP000033428"/>
    </source>
</evidence>
<proteinExistence type="inferred from homology"/>
<evidence type="ECO:0000256" key="1">
    <source>
        <dbReference type="ARBA" id="ARBA00008936"/>
    </source>
</evidence>
<protein>
    <recommendedName>
        <fullName evidence="5">V-type ATP synthase beta chain</fullName>
    </recommendedName>
    <alternativeName>
        <fullName evidence="5">V-ATPase subunit B</fullName>
    </alternativeName>
</protein>
<dbReference type="EMBL" id="JYNY01000341">
    <property type="protein sequence ID" value="KJJ84505.1"/>
    <property type="molecule type" value="Genomic_DNA"/>
</dbReference>
<dbReference type="InterPro" id="IPR022879">
    <property type="entry name" value="V-ATPase_su_B/beta"/>
</dbReference>
<dbReference type="PANTHER" id="PTHR43389:SF4">
    <property type="entry name" value="V-TYPE PROTON ATPASE SUBUNIT B"/>
    <property type="match status" value="1"/>
</dbReference>
<evidence type="ECO:0000256" key="5">
    <source>
        <dbReference type="HAMAP-Rule" id="MF_00310"/>
    </source>
</evidence>
<reference evidence="9 10" key="1">
    <citation type="submission" date="2015-02" db="EMBL/GenBank/DDBJ databases">
        <title>Single-cell genomics of uncultivated deep-branching MTB reveals a conserved set of magnetosome genes.</title>
        <authorList>
            <person name="Kolinko S."/>
            <person name="Richter M."/>
            <person name="Glockner F.O."/>
            <person name="Brachmann A."/>
            <person name="Schuler D."/>
        </authorList>
    </citation>
    <scope>NUCLEOTIDE SEQUENCE [LARGE SCALE GENOMIC DNA]</scope>
    <source>
        <strain evidence="9">SKK-01</strain>
    </source>
</reference>
<dbReference type="Pfam" id="PF22919">
    <property type="entry name" value="ATP-synt_VA_C"/>
    <property type="match status" value="1"/>
</dbReference>
<dbReference type="InterPro" id="IPR055190">
    <property type="entry name" value="ATP-synt_VA_C"/>
</dbReference>
<organism evidence="9 10">
    <name type="scientific">Candidatus Omnitrophus magneticus</name>
    <dbReference type="NCBI Taxonomy" id="1609969"/>
    <lineage>
        <taxon>Bacteria</taxon>
        <taxon>Pseudomonadati</taxon>
        <taxon>Candidatus Omnitrophota</taxon>
        <taxon>Candidatus Omnitrophus</taxon>
    </lineage>
</organism>
<dbReference type="Proteomes" id="UP000033428">
    <property type="component" value="Unassembled WGS sequence"/>
</dbReference>
<evidence type="ECO:0000259" key="6">
    <source>
        <dbReference type="Pfam" id="PF00006"/>
    </source>
</evidence>
<evidence type="ECO:0000256" key="3">
    <source>
        <dbReference type="ARBA" id="ARBA00023065"/>
    </source>
</evidence>
<evidence type="ECO:0000256" key="2">
    <source>
        <dbReference type="ARBA" id="ARBA00022448"/>
    </source>
</evidence>
<dbReference type="Pfam" id="PF00006">
    <property type="entry name" value="ATP-synt_ab"/>
    <property type="match status" value="1"/>
</dbReference>
<dbReference type="CDD" id="cd01135">
    <property type="entry name" value="V_A-ATPase_B"/>
    <property type="match status" value="1"/>
</dbReference>
<evidence type="ECO:0000313" key="9">
    <source>
        <dbReference type="EMBL" id="KJJ84505.1"/>
    </source>
</evidence>
<dbReference type="SUPFAM" id="SSF52540">
    <property type="entry name" value="P-loop containing nucleoside triphosphate hydrolases"/>
    <property type="match status" value="1"/>
</dbReference>
<comment type="similarity">
    <text evidence="1 5">Belongs to the ATPase alpha/beta chains family.</text>
</comment>
<dbReference type="AlphaFoldDB" id="A0A0F0CSS7"/>
<dbReference type="InterPro" id="IPR004100">
    <property type="entry name" value="ATPase_F1/V1/A1_a/bsu_N"/>
</dbReference>
<dbReference type="NCBIfam" id="NF003235">
    <property type="entry name" value="PRK04196.1"/>
    <property type="match status" value="1"/>
</dbReference>
<evidence type="ECO:0000259" key="8">
    <source>
        <dbReference type="Pfam" id="PF22919"/>
    </source>
</evidence>
<feature type="domain" description="ATPase F1/V1/A1 complex alpha/beta subunit nucleotide-binding" evidence="6">
    <location>
        <begin position="149"/>
        <end position="341"/>
    </location>
</feature>
<gene>
    <name evidence="5" type="primary">atpB</name>
    <name evidence="9" type="ORF">OMAG_001609</name>
</gene>
<dbReference type="PATRIC" id="fig|1609969.3.peg.1732"/>
<evidence type="ECO:0000256" key="4">
    <source>
        <dbReference type="ARBA" id="ARBA00059599"/>
    </source>
</evidence>
<dbReference type="GO" id="GO:0042777">
    <property type="term" value="P:proton motive force-driven plasma membrane ATP synthesis"/>
    <property type="evidence" value="ECO:0007669"/>
    <property type="project" value="UniProtKB-UniRule"/>
</dbReference>
<sequence length="458" mass="51247">MASARRGAMISTISKKEREQAMRKVSTKILNIVGNVVSVKAEEICYEELALILTKRGKFLAQVIRIEKDIVYLQSFSGSSGISTGDEVRFLGHPMRVGFSDTMLGRIFNGSGTPRDNGPEITENLIEIAGAPVNPIKRIVPKNMIRTNIPMIDVFNSLVRSQKLPIFSVSGEPYNELLARIALQAEVDIIVLGGIGLKYDEYIYFRDTLEEGGALSRSIFFIHTASDPIVEGLMVPDLALAVAEKFAIHGKKVLVLLTDMTNFADALKEIAVTMEQVPSNRGYPGDLYSQLAARYEKAVDFVDAGSITILAVTTMPGDDVTHPVPDNTGYITEGQFYLRNARIEPFGSLSRLKQQVNKDTREDHRAIMDGMIQLYAKYKETEEKRAMGFRMSEWDSKLLKYGEYFEKHMMDLTVNISLEEALDKGWQILSDCFVPSETNFRTELVEKFWPAQKGNNNG</sequence>
<keyword evidence="5" id="KW-0066">ATP synthesis</keyword>
<comment type="function">
    <text evidence="4 5">Produces ATP from ADP in the presence of a proton gradient across the membrane. The V-type beta chain is a regulatory subunit.</text>
</comment>
<dbReference type="InterPro" id="IPR000194">
    <property type="entry name" value="ATPase_F1/V1/A1_a/bsu_nucl-bd"/>
</dbReference>
<keyword evidence="10" id="KW-1185">Reference proteome</keyword>
<keyword evidence="2 5" id="KW-0813">Transport</keyword>
<keyword evidence="3 5" id="KW-0406">Ion transport</keyword>
<evidence type="ECO:0000259" key="7">
    <source>
        <dbReference type="Pfam" id="PF02874"/>
    </source>
</evidence>
<feature type="domain" description="ATP synthase A/B type C-terminal" evidence="8">
    <location>
        <begin position="356"/>
        <end position="447"/>
    </location>
</feature>
<dbReference type="GO" id="GO:0046933">
    <property type="term" value="F:proton-transporting ATP synthase activity, rotational mechanism"/>
    <property type="evidence" value="ECO:0007669"/>
    <property type="project" value="UniProtKB-UniRule"/>
</dbReference>
<dbReference type="GO" id="GO:0005524">
    <property type="term" value="F:ATP binding"/>
    <property type="evidence" value="ECO:0007669"/>
    <property type="project" value="UniProtKB-UniRule"/>
</dbReference>
<dbReference type="Gene3D" id="3.40.50.12240">
    <property type="match status" value="1"/>
</dbReference>
<dbReference type="NCBIfam" id="NF002555">
    <property type="entry name" value="PRK02118.1"/>
    <property type="match status" value="1"/>
</dbReference>
<accession>A0A0F0CSS7</accession>
<comment type="caution">
    <text evidence="9">The sequence shown here is derived from an EMBL/GenBank/DDBJ whole genome shotgun (WGS) entry which is preliminary data.</text>
</comment>